<sequence length="186" mass="20159">MRHRTTVGGHLGRMAGKEGVSKQGEPDMWQSAIASKPFESNESNGNKGPRVALGCDAGKRFNVAQVGIPETPMQIKNHETSVQLHQVPPEAPGQRVLQAGWTFRDLTSESLKDREQTARKISRPPRAHGRRCFLPAPSPPPPFPPAPSLPPKPAPSQPDCTVRGRGPRQAGASFPEQEGSAEQMRP</sequence>
<evidence type="ECO:0000256" key="1">
    <source>
        <dbReference type="SAM" id="MobiDB-lite"/>
    </source>
</evidence>
<reference evidence="2" key="1">
    <citation type="submission" date="2016-03" db="EMBL/GenBank/DDBJ databases">
        <title>Mechanisms controlling the formation of the plant cell surface in tip-growing cells are functionally conserved among land plants.</title>
        <authorList>
            <person name="Honkanen S."/>
            <person name="Jones V.A."/>
            <person name="Morieri G."/>
            <person name="Champion C."/>
            <person name="Hetherington A.J."/>
            <person name="Kelly S."/>
            <person name="Saint-Marcoux D."/>
            <person name="Proust H."/>
            <person name="Prescott H."/>
            <person name="Dolan L."/>
        </authorList>
    </citation>
    <scope>NUCLEOTIDE SEQUENCE [LARGE SCALE GENOMIC DNA]</scope>
    <source>
        <tissue evidence="2">Whole gametophyte</tissue>
    </source>
</reference>
<dbReference type="Proteomes" id="UP000077202">
    <property type="component" value="Unassembled WGS sequence"/>
</dbReference>
<dbReference type="EMBL" id="LVLJ01001430">
    <property type="protein sequence ID" value="OAE29746.1"/>
    <property type="molecule type" value="Genomic_DNA"/>
</dbReference>
<gene>
    <name evidence="2" type="ORF">AXG93_3884s1420</name>
</gene>
<feature type="compositionally biased region" description="Basic residues" evidence="1">
    <location>
        <begin position="120"/>
        <end position="131"/>
    </location>
</feature>
<proteinExistence type="predicted"/>
<keyword evidence="3" id="KW-1185">Reference proteome</keyword>
<dbReference type="AlphaFoldDB" id="A0A176WCA3"/>
<feature type="region of interest" description="Disordered" evidence="1">
    <location>
        <begin position="1"/>
        <end position="51"/>
    </location>
</feature>
<name>A0A176WCA3_MARPO</name>
<evidence type="ECO:0000313" key="3">
    <source>
        <dbReference type="Proteomes" id="UP000077202"/>
    </source>
</evidence>
<accession>A0A176WCA3</accession>
<comment type="caution">
    <text evidence="2">The sequence shown here is derived from an EMBL/GenBank/DDBJ whole genome shotgun (WGS) entry which is preliminary data.</text>
</comment>
<protein>
    <submittedName>
        <fullName evidence="2">Uncharacterized protein</fullName>
    </submittedName>
</protein>
<feature type="region of interest" description="Disordered" evidence="1">
    <location>
        <begin position="111"/>
        <end position="186"/>
    </location>
</feature>
<organism evidence="2 3">
    <name type="scientific">Marchantia polymorpha subsp. ruderalis</name>
    <dbReference type="NCBI Taxonomy" id="1480154"/>
    <lineage>
        <taxon>Eukaryota</taxon>
        <taxon>Viridiplantae</taxon>
        <taxon>Streptophyta</taxon>
        <taxon>Embryophyta</taxon>
        <taxon>Marchantiophyta</taxon>
        <taxon>Marchantiopsida</taxon>
        <taxon>Marchantiidae</taxon>
        <taxon>Marchantiales</taxon>
        <taxon>Marchantiaceae</taxon>
        <taxon>Marchantia</taxon>
    </lineage>
</organism>
<evidence type="ECO:0000313" key="2">
    <source>
        <dbReference type="EMBL" id="OAE29746.1"/>
    </source>
</evidence>
<feature type="compositionally biased region" description="Pro residues" evidence="1">
    <location>
        <begin position="136"/>
        <end position="156"/>
    </location>
</feature>